<organism evidence="3 4">
    <name type="scientific">Limoniibacter endophyticus</name>
    <dbReference type="NCBI Taxonomy" id="1565040"/>
    <lineage>
        <taxon>Bacteria</taxon>
        <taxon>Pseudomonadati</taxon>
        <taxon>Pseudomonadota</taxon>
        <taxon>Alphaproteobacteria</taxon>
        <taxon>Hyphomicrobiales</taxon>
        <taxon>Bartonellaceae</taxon>
        <taxon>Limoniibacter</taxon>
    </lineage>
</organism>
<feature type="domain" description="FHA" evidence="2">
    <location>
        <begin position="26"/>
        <end position="76"/>
    </location>
</feature>
<evidence type="ECO:0000256" key="1">
    <source>
        <dbReference type="SAM" id="MobiDB-lite"/>
    </source>
</evidence>
<reference evidence="3" key="1">
    <citation type="journal article" date="2014" name="Int. J. Syst. Evol. Microbiol.">
        <title>Complete genome sequence of Corynebacterium casei LMG S-19264T (=DSM 44701T), isolated from a smear-ripened cheese.</title>
        <authorList>
            <consortium name="US DOE Joint Genome Institute (JGI-PGF)"/>
            <person name="Walter F."/>
            <person name="Albersmeier A."/>
            <person name="Kalinowski J."/>
            <person name="Ruckert C."/>
        </authorList>
    </citation>
    <scope>NUCLEOTIDE SEQUENCE</scope>
    <source>
        <strain evidence="3">KCTC 42097</strain>
    </source>
</reference>
<sequence>MRLELRQTAGPALAGTARFSMQRGRVTMGRAYDCNWMVEDETRTISKQHCRIERDRDGYILFDMSANGTRVDGELLLEGQSRRLNDGSQVQLGAYAFEAAINGANEHDRDEAREDVAPSGETLTISAILSDVSPGGSTTGILAPGSDDWALPVAQPIRGTPSSRNVDIGWSGPPQTDGSGFLPDDWNRDLDMGNRLEHASAMHVSVPITRSKPKAAEKAATADKAFNAIFEEQPKEVAPRAPADDQTLPSLLLRQETVLARLSSDLGLRFEPAMTGQVSDRMTRIAVVQEEIARRIEEMMALSNKMLEPRVIEARVDARKRLLPWQRNGAYWAEYKEQFERHGQAASVHETLVSAVAAALAGNGGKKTGEEE</sequence>
<dbReference type="SMART" id="SM00240">
    <property type="entry name" value="FHA"/>
    <property type="match status" value="1"/>
</dbReference>
<protein>
    <submittedName>
        <fullName evidence="3">Forkhead-associated protein</fullName>
    </submittedName>
</protein>
<evidence type="ECO:0000313" key="4">
    <source>
        <dbReference type="Proteomes" id="UP000641137"/>
    </source>
</evidence>
<dbReference type="AlphaFoldDB" id="A0A8J3GH48"/>
<keyword evidence="4" id="KW-1185">Reference proteome</keyword>
<dbReference type="Gene3D" id="2.60.200.20">
    <property type="match status" value="1"/>
</dbReference>
<dbReference type="EMBL" id="BMZO01000004">
    <property type="protein sequence ID" value="GHC69532.1"/>
    <property type="molecule type" value="Genomic_DNA"/>
</dbReference>
<dbReference type="Proteomes" id="UP000641137">
    <property type="component" value="Unassembled WGS sequence"/>
</dbReference>
<accession>A0A8J3GH48</accession>
<dbReference type="InterPro" id="IPR000253">
    <property type="entry name" value="FHA_dom"/>
</dbReference>
<dbReference type="InterPro" id="IPR008984">
    <property type="entry name" value="SMAD_FHA_dom_sf"/>
</dbReference>
<reference evidence="3" key="2">
    <citation type="submission" date="2020-09" db="EMBL/GenBank/DDBJ databases">
        <authorList>
            <person name="Sun Q."/>
            <person name="Kim S."/>
        </authorList>
    </citation>
    <scope>NUCLEOTIDE SEQUENCE</scope>
    <source>
        <strain evidence="3">KCTC 42097</strain>
    </source>
</reference>
<proteinExistence type="predicted"/>
<dbReference type="CDD" id="cd00060">
    <property type="entry name" value="FHA"/>
    <property type="match status" value="1"/>
</dbReference>
<dbReference type="RefSeq" id="WP_189489410.1">
    <property type="nucleotide sequence ID" value="NZ_BMZO01000004.1"/>
</dbReference>
<dbReference type="PROSITE" id="PS50006">
    <property type="entry name" value="FHA_DOMAIN"/>
    <property type="match status" value="1"/>
</dbReference>
<name>A0A8J3GH48_9HYPH</name>
<feature type="region of interest" description="Disordered" evidence="1">
    <location>
        <begin position="160"/>
        <end position="181"/>
    </location>
</feature>
<dbReference type="SUPFAM" id="SSF49879">
    <property type="entry name" value="SMAD/FHA domain"/>
    <property type="match status" value="1"/>
</dbReference>
<evidence type="ECO:0000259" key="2">
    <source>
        <dbReference type="PROSITE" id="PS50006"/>
    </source>
</evidence>
<gene>
    <name evidence="3" type="primary">impI</name>
    <name evidence="3" type="ORF">GCM10010136_15470</name>
</gene>
<dbReference type="Pfam" id="PF00498">
    <property type="entry name" value="FHA"/>
    <property type="match status" value="1"/>
</dbReference>
<comment type="caution">
    <text evidence="3">The sequence shown here is derived from an EMBL/GenBank/DDBJ whole genome shotgun (WGS) entry which is preliminary data.</text>
</comment>
<evidence type="ECO:0000313" key="3">
    <source>
        <dbReference type="EMBL" id="GHC69532.1"/>
    </source>
</evidence>